<comment type="similarity">
    <text evidence="1">Belongs to the short-chain dehydrogenases/reductases (SDR) family.</text>
</comment>
<keyword evidence="4" id="KW-1185">Reference proteome</keyword>
<dbReference type="SUPFAM" id="SSF51735">
    <property type="entry name" value="NAD(P)-binding Rossmann-fold domains"/>
    <property type="match status" value="1"/>
</dbReference>
<sequence length="301" mass="33135">MNPYPMYPYYGKETKCEEKPLSFPPQHQDQQPGLEYVMSPRPLYDNPSYVGSCKLQNRVALITGGDSGIGRATAVAFAKEGADVAFAYLYEEQDAQETRTRIEQLGRRCLPLRADLRTKAACTAIVEQTLHHFGKLDVLVNNIGVQYPQHSLLDITEQQLEQTFRTNIFSFFFVTQAALPCLRPGSSIINTASVTAYRGEKTLIDYSATKGAVVSFTRSLALSVVDQGIRVNAVAPGPTWTPLIPASYSAERVATFGTDTPMHRAGQPFELAPAYVYLASDDSRYVTGETMHVNGGSFITS</sequence>
<dbReference type="RefSeq" id="WP_019423369.1">
    <property type="nucleotide sequence ID" value="NZ_JAJNBZ010000050.1"/>
</dbReference>
<comment type="caution">
    <text evidence="3">The sequence shown here is derived from an EMBL/GenBank/DDBJ whole genome shotgun (WGS) entry which is preliminary data.</text>
</comment>
<dbReference type="CDD" id="cd05355">
    <property type="entry name" value="SDR_c1"/>
    <property type="match status" value="1"/>
</dbReference>
<dbReference type="Gene3D" id="3.40.50.720">
    <property type="entry name" value="NAD(P)-binding Rossmann-like Domain"/>
    <property type="match status" value="1"/>
</dbReference>
<dbReference type="PROSITE" id="PS00061">
    <property type="entry name" value="ADH_SHORT"/>
    <property type="match status" value="1"/>
</dbReference>
<evidence type="ECO:0000256" key="1">
    <source>
        <dbReference type="ARBA" id="ARBA00006484"/>
    </source>
</evidence>
<dbReference type="PRINTS" id="PR00080">
    <property type="entry name" value="SDRFAMILY"/>
</dbReference>
<accession>A0ABS8YPE7</accession>
<name>A0ABS8YPE7_9BACL</name>
<dbReference type="PANTHER" id="PTHR48107:SF16">
    <property type="entry name" value="NADPH-DEPENDENT ALDEHYDE REDUCTASE 1, CHLOROPLASTIC"/>
    <property type="match status" value="1"/>
</dbReference>
<dbReference type="InterPro" id="IPR002347">
    <property type="entry name" value="SDR_fam"/>
</dbReference>
<dbReference type="Proteomes" id="UP001199916">
    <property type="component" value="Unassembled WGS sequence"/>
</dbReference>
<keyword evidence="2" id="KW-0560">Oxidoreductase</keyword>
<evidence type="ECO:0000313" key="4">
    <source>
        <dbReference type="Proteomes" id="UP001199916"/>
    </source>
</evidence>
<evidence type="ECO:0000313" key="3">
    <source>
        <dbReference type="EMBL" id="MCE5173417.1"/>
    </source>
</evidence>
<reference evidence="3 4" key="1">
    <citation type="submission" date="2021-11" db="EMBL/GenBank/DDBJ databases">
        <title>Draft genome sequence of Paenibacillus profundus YoMME, a new Gram-positive bacteria with exoelectrogenic properties.</title>
        <authorList>
            <person name="Hubenova Y."/>
            <person name="Hubenova E."/>
            <person name="Manasiev Y."/>
            <person name="Peykov S."/>
            <person name="Mitov M."/>
        </authorList>
    </citation>
    <scope>NUCLEOTIDE SEQUENCE [LARGE SCALE GENOMIC DNA]</scope>
    <source>
        <strain evidence="3 4">YoMME</strain>
    </source>
</reference>
<dbReference type="PANTHER" id="PTHR48107">
    <property type="entry name" value="NADPH-DEPENDENT ALDEHYDE REDUCTASE-LIKE PROTEIN, CHLOROPLASTIC-RELATED"/>
    <property type="match status" value="1"/>
</dbReference>
<dbReference type="Pfam" id="PF13561">
    <property type="entry name" value="adh_short_C2"/>
    <property type="match status" value="1"/>
</dbReference>
<dbReference type="InterPro" id="IPR036291">
    <property type="entry name" value="NAD(P)-bd_dom_sf"/>
</dbReference>
<dbReference type="NCBIfam" id="NF005214">
    <property type="entry name" value="PRK06701.1"/>
    <property type="match status" value="1"/>
</dbReference>
<gene>
    <name evidence="3" type="ORF">LQV63_29685</name>
</gene>
<dbReference type="PRINTS" id="PR00081">
    <property type="entry name" value="GDHRDH"/>
</dbReference>
<dbReference type="InterPro" id="IPR020904">
    <property type="entry name" value="Sc_DH/Rdtase_CS"/>
</dbReference>
<proteinExistence type="inferred from homology"/>
<dbReference type="EMBL" id="JAJNBZ010000050">
    <property type="protein sequence ID" value="MCE5173417.1"/>
    <property type="molecule type" value="Genomic_DNA"/>
</dbReference>
<organism evidence="3 4">
    <name type="scientific">Paenibacillus profundus</name>
    <dbReference type="NCBI Taxonomy" id="1173085"/>
    <lineage>
        <taxon>Bacteria</taxon>
        <taxon>Bacillati</taxon>
        <taxon>Bacillota</taxon>
        <taxon>Bacilli</taxon>
        <taxon>Bacillales</taxon>
        <taxon>Paenibacillaceae</taxon>
        <taxon>Paenibacillus</taxon>
    </lineage>
</organism>
<evidence type="ECO:0000256" key="2">
    <source>
        <dbReference type="ARBA" id="ARBA00023002"/>
    </source>
</evidence>
<protein>
    <submittedName>
        <fullName evidence="3">SDR family oxidoreductase</fullName>
    </submittedName>
</protein>